<protein>
    <recommendedName>
        <fullName evidence="3">Something about silencing protein 4 domain-containing protein</fullName>
    </recommendedName>
</protein>
<feature type="region of interest" description="Disordered" evidence="2">
    <location>
        <begin position="214"/>
        <end position="256"/>
    </location>
</feature>
<feature type="compositionally biased region" description="Polar residues" evidence="2">
    <location>
        <begin position="243"/>
        <end position="254"/>
    </location>
</feature>
<feature type="compositionally biased region" description="Basic and acidic residues" evidence="2">
    <location>
        <begin position="162"/>
        <end position="173"/>
    </location>
</feature>
<evidence type="ECO:0000256" key="1">
    <source>
        <dbReference type="SAM" id="Coils"/>
    </source>
</evidence>
<feature type="region of interest" description="Disordered" evidence="2">
    <location>
        <begin position="1"/>
        <end position="115"/>
    </location>
</feature>
<accession>A0A5N5DIX9</accession>
<feature type="compositionally biased region" description="Low complexity" evidence="2">
    <location>
        <begin position="1"/>
        <end position="15"/>
    </location>
</feature>
<sequence>MVSSSRPLNRSSSGRFTRRGPKNIATAESNENHAAPSAAAPASQDALSIASTPVAPSQDDSATPTTGQTLKLLGPRPATRNRGSSRRKGATPIASAEQQQQQHPRPPTKVTVTQPHGGLVQATNGVQTQLDLRDDDVPSQSATPKPDAQGGLSVPTSTSQPQDKRTLRSQDGGSRLKSDLAIYFPNYDDVIAGVETKSDFLDIDELVHIIDEPLSDPVPLPGPVSSLPSSIPEKRRPSLLTPAHSSSNPATTLNGYKPYAQVNTGIQTVDFSTIVRHTPHHITTDPLDDDFFFKAHRRAERKEKQLRNIEKERAMHEKVQLERLLDGLLGHDWLRVMGVTGITDSEKKEFEPKRDYFISEVRALVDKFRIWKEEEKRLRLEKEQAQQAKDEDEEEADQHAERAEEDSMGEPPNSSDIDAWAARQLQQEAISASGSSNKQPKPRPPPPPIIYRPPSPERPFTSFYSKPHLRAAAMGKQRHGRNVTAFGQPVPEPPEEEFALPEEYLTPEALRAHARKKRRMMREKRQ</sequence>
<dbReference type="EMBL" id="VCHE01000015">
    <property type="protein sequence ID" value="KAB2577858.1"/>
    <property type="molecule type" value="Genomic_DNA"/>
</dbReference>
<reference evidence="4 5" key="1">
    <citation type="journal article" date="2019" name="Sci. Rep.">
        <title>A multi-omics analysis of the grapevine pathogen Lasiodiplodia theobromae reveals that temperature affects the expression of virulence- and pathogenicity-related genes.</title>
        <authorList>
            <person name="Felix C."/>
            <person name="Meneses R."/>
            <person name="Goncalves M.F.M."/>
            <person name="Tilleman L."/>
            <person name="Duarte A.S."/>
            <person name="Jorrin-Novo J.V."/>
            <person name="Van de Peer Y."/>
            <person name="Deforce D."/>
            <person name="Van Nieuwerburgh F."/>
            <person name="Esteves A.C."/>
            <person name="Alves A."/>
        </authorList>
    </citation>
    <scope>NUCLEOTIDE SEQUENCE [LARGE SCALE GENOMIC DNA]</scope>
    <source>
        <strain evidence="4 5">LA-SOL3</strain>
    </source>
</reference>
<dbReference type="OrthoDB" id="1938992at2759"/>
<dbReference type="GO" id="GO:0033255">
    <property type="term" value="C:SAS acetyltransferase complex"/>
    <property type="evidence" value="ECO:0007669"/>
    <property type="project" value="InterPro"/>
</dbReference>
<feature type="compositionally biased region" description="Polar residues" evidence="2">
    <location>
        <begin position="45"/>
        <end position="69"/>
    </location>
</feature>
<feature type="coiled-coil region" evidence="1">
    <location>
        <begin position="292"/>
        <end position="322"/>
    </location>
</feature>
<feature type="region of interest" description="Disordered" evidence="2">
    <location>
        <begin position="382"/>
        <end position="526"/>
    </location>
</feature>
<evidence type="ECO:0000256" key="2">
    <source>
        <dbReference type="SAM" id="MobiDB-lite"/>
    </source>
</evidence>
<gene>
    <name evidence="4" type="ORF">DBV05_g3564</name>
</gene>
<dbReference type="Pfam" id="PF15460">
    <property type="entry name" value="SAS4"/>
    <property type="match status" value="1"/>
</dbReference>
<proteinExistence type="predicted"/>
<organism evidence="4 5">
    <name type="scientific">Lasiodiplodia theobromae</name>
    <dbReference type="NCBI Taxonomy" id="45133"/>
    <lineage>
        <taxon>Eukaryota</taxon>
        <taxon>Fungi</taxon>
        <taxon>Dikarya</taxon>
        <taxon>Ascomycota</taxon>
        <taxon>Pezizomycotina</taxon>
        <taxon>Dothideomycetes</taxon>
        <taxon>Dothideomycetes incertae sedis</taxon>
        <taxon>Botryosphaeriales</taxon>
        <taxon>Botryosphaeriaceae</taxon>
        <taxon>Lasiodiplodia</taxon>
    </lineage>
</organism>
<dbReference type="Proteomes" id="UP000325902">
    <property type="component" value="Unassembled WGS sequence"/>
</dbReference>
<dbReference type="InterPro" id="IPR038988">
    <property type="entry name" value="Sas4"/>
</dbReference>
<dbReference type="InterPro" id="IPR029184">
    <property type="entry name" value="Sas4_dom"/>
</dbReference>
<feature type="compositionally biased region" description="Polar residues" evidence="2">
    <location>
        <begin position="424"/>
        <end position="439"/>
    </location>
</feature>
<dbReference type="AlphaFoldDB" id="A0A5N5DIX9"/>
<dbReference type="PANTHER" id="PTHR38422:SF1">
    <property type="entry name" value="SOMETHING ABOUT SILENCING PROTEIN 4"/>
    <property type="match status" value="1"/>
</dbReference>
<evidence type="ECO:0000313" key="5">
    <source>
        <dbReference type="Proteomes" id="UP000325902"/>
    </source>
</evidence>
<comment type="caution">
    <text evidence="4">The sequence shown here is derived from an EMBL/GenBank/DDBJ whole genome shotgun (WGS) entry which is preliminary data.</text>
</comment>
<name>A0A5N5DIX9_9PEZI</name>
<keyword evidence="5" id="KW-1185">Reference proteome</keyword>
<feature type="compositionally biased region" description="Low complexity" evidence="2">
    <location>
        <begin position="34"/>
        <end position="43"/>
    </location>
</feature>
<feature type="compositionally biased region" description="Basic residues" evidence="2">
    <location>
        <begin position="512"/>
        <end position="526"/>
    </location>
</feature>
<dbReference type="GO" id="GO:0004402">
    <property type="term" value="F:histone acetyltransferase activity"/>
    <property type="evidence" value="ECO:0007669"/>
    <property type="project" value="TreeGrafter"/>
</dbReference>
<evidence type="ECO:0000259" key="3">
    <source>
        <dbReference type="Pfam" id="PF15460"/>
    </source>
</evidence>
<dbReference type="PANTHER" id="PTHR38422">
    <property type="entry name" value="SOMETHING ABOUT SILENCING PROTEIN 4"/>
    <property type="match status" value="1"/>
</dbReference>
<feature type="domain" description="Something about silencing protein 4" evidence="3">
    <location>
        <begin position="285"/>
        <end position="379"/>
    </location>
</feature>
<feature type="region of interest" description="Disordered" evidence="2">
    <location>
        <begin position="134"/>
        <end position="173"/>
    </location>
</feature>
<keyword evidence="1" id="KW-0175">Coiled coil</keyword>
<evidence type="ECO:0000313" key="4">
    <source>
        <dbReference type="EMBL" id="KAB2577858.1"/>
    </source>
</evidence>
<feature type="compositionally biased region" description="Pro residues" evidence="2">
    <location>
        <begin position="442"/>
        <end position="457"/>
    </location>
</feature>